<proteinExistence type="predicted"/>
<dbReference type="EMBL" id="GBXM01020439">
    <property type="protein sequence ID" value="JAH88138.1"/>
    <property type="molecule type" value="Transcribed_RNA"/>
</dbReference>
<evidence type="ECO:0000313" key="1">
    <source>
        <dbReference type="EMBL" id="JAH88138.1"/>
    </source>
</evidence>
<accession>A0A0E9WF71</accession>
<organism evidence="1">
    <name type="scientific">Anguilla anguilla</name>
    <name type="common">European freshwater eel</name>
    <name type="synonym">Muraena anguilla</name>
    <dbReference type="NCBI Taxonomy" id="7936"/>
    <lineage>
        <taxon>Eukaryota</taxon>
        <taxon>Metazoa</taxon>
        <taxon>Chordata</taxon>
        <taxon>Craniata</taxon>
        <taxon>Vertebrata</taxon>
        <taxon>Euteleostomi</taxon>
        <taxon>Actinopterygii</taxon>
        <taxon>Neopterygii</taxon>
        <taxon>Teleostei</taxon>
        <taxon>Anguilliformes</taxon>
        <taxon>Anguillidae</taxon>
        <taxon>Anguilla</taxon>
    </lineage>
</organism>
<reference evidence="1" key="2">
    <citation type="journal article" date="2015" name="Fish Shellfish Immunol.">
        <title>Early steps in the European eel (Anguilla anguilla)-Vibrio vulnificus interaction in the gills: Role of the RtxA13 toxin.</title>
        <authorList>
            <person name="Callol A."/>
            <person name="Pajuelo D."/>
            <person name="Ebbesson L."/>
            <person name="Teles M."/>
            <person name="MacKenzie S."/>
            <person name="Amaro C."/>
        </authorList>
    </citation>
    <scope>NUCLEOTIDE SEQUENCE</scope>
</reference>
<name>A0A0E9WF71_ANGAN</name>
<sequence length="51" mass="6082">MQNPASQKQRFQQQNNICTNAAVPQSRFHCDQWLFEPVSFFCSVMRKYKNV</sequence>
<protein>
    <submittedName>
        <fullName evidence="1">Uncharacterized protein</fullName>
    </submittedName>
</protein>
<dbReference type="AlphaFoldDB" id="A0A0E9WF71"/>
<reference evidence="1" key="1">
    <citation type="submission" date="2014-11" db="EMBL/GenBank/DDBJ databases">
        <authorList>
            <person name="Amaro Gonzalez C."/>
        </authorList>
    </citation>
    <scope>NUCLEOTIDE SEQUENCE</scope>
</reference>